<organism evidence="9 10">
    <name type="scientific">Streptomyces monticola</name>
    <dbReference type="NCBI Taxonomy" id="2666263"/>
    <lineage>
        <taxon>Bacteria</taxon>
        <taxon>Bacillati</taxon>
        <taxon>Actinomycetota</taxon>
        <taxon>Actinomycetes</taxon>
        <taxon>Kitasatosporales</taxon>
        <taxon>Streptomycetaceae</taxon>
        <taxon>Streptomyces</taxon>
    </lineage>
</organism>
<feature type="transmembrane region" description="Helical" evidence="8">
    <location>
        <begin position="252"/>
        <end position="272"/>
    </location>
</feature>
<gene>
    <name evidence="9" type="ORF">ACFQVC_07850</name>
</gene>
<reference evidence="10" key="1">
    <citation type="journal article" date="2019" name="Int. J. Syst. Evol. Microbiol.">
        <title>The Global Catalogue of Microorganisms (GCM) 10K type strain sequencing project: providing services to taxonomists for standard genome sequencing and annotation.</title>
        <authorList>
            <consortium name="The Broad Institute Genomics Platform"/>
            <consortium name="The Broad Institute Genome Sequencing Center for Infectious Disease"/>
            <person name="Wu L."/>
            <person name="Ma J."/>
        </authorList>
    </citation>
    <scope>NUCLEOTIDE SEQUENCE [LARGE SCALE GENOMIC DNA]</scope>
    <source>
        <strain evidence="10">SYNS20</strain>
    </source>
</reference>
<accession>A0ABW2JEK8</accession>
<evidence type="ECO:0000256" key="8">
    <source>
        <dbReference type="SAM" id="Phobius"/>
    </source>
</evidence>
<evidence type="ECO:0000256" key="2">
    <source>
        <dbReference type="ARBA" id="ARBA00022475"/>
    </source>
</evidence>
<keyword evidence="10" id="KW-1185">Reference proteome</keyword>
<sequence>MALALATLTDLLPHRVWGLVAAPGYAAAALAALRHRHRHRRRPRPSAVPAVIALLGTVALPLIALVALGLRQLEVTVVERSAHLLLTTGSPYVDNPSAVADFNPYLPGMALFGVLPGDARWWLGGMFAATLAGAVVVAGRGRGRGPGGWAGQRVAHMIPDSPQAAARRTHRPLYLIACALIASPLVALPLAVGGIDLPVAGLLCLGLALAGRDRPAVAGLALGAASALKWTAWPALPVALALIAVRQGRGPALRYAAVATVTAGTVVLPFALTHPSAFYANVVAFPLGLTETVSPAASPLPGHLLTAFVPGGRMIALVLLSGSALLLAVSLVVRPPATATAAAHRLALGLALAMCLMPATRFGYLVYPVVLWVMASGTPDRSRPLPELTLSGAEFGIGPRVEVAAVSAAELETGPLADITTGPEREHSIRRKALV</sequence>
<keyword evidence="5 8" id="KW-1133">Transmembrane helix</keyword>
<comment type="caution">
    <text evidence="9">The sequence shown here is derived from an EMBL/GenBank/DDBJ whole genome shotgun (WGS) entry which is preliminary data.</text>
</comment>
<feature type="transmembrane region" description="Helical" evidence="8">
    <location>
        <begin position="346"/>
        <end position="367"/>
    </location>
</feature>
<name>A0ABW2JEK8_9ACTN</name>
<comment type="similarity">
    <text evidence="7">Belongs to the glycosyltransferase 87 family.</text>
</comment>
<evidence type="ECO:0000256" key="3">
    <source>
        <dbReference type="ARBA" id="ARBA00022679"/>
    </source>
</evidence>
<feature type="transmembrane region" description="Helical" evidence="8">
    <location>
        <begin position="173"/>
        <end position="195"/>
    </location>
</feature>
<dbReference type="RefSeq" id="WP_381828003.1">
    <property type="nucleotide sequence ID" value="NZ_JBHTCF010000002.1"/>
</dbReference>
<evidence type="ECO:0000313" key="10">
    <source>
        <dbReference type="Proteomes" id="UP001596523"/>
    </source>
</evidence>
<evidence type="ECO:0000256" key="1">
    <source>
        <dbReference type="ARBA" id="ARBA00004651"/>
    </source>
</evidence>
<feature type="transmembrane region" description="Helical" evidence="8">
    <location>
        <begin position="215"/>
        <end position="245"/>
    </location>
</feature>
<keyword evidence="2" id="KW-1003">Cell membrane</keyword>
<feature type="transmembrane region" description="Helical" evidence="8">
    <location>
        <begin position="314"/>
        <end position="334"/>
    </location>
</feature>
<dbReference type="EMBL" id="JBHTCF010000002">
    <property type="protein sequence ID" value="MFC7304124.1"/>
    <property type="molecule type" value="Genomic_DNA"/>
</dbReference>
<dbReference type="InterPro" id="IPR018584">
    <property type="entry name" value="GT87"/>
</dbReference>
<keyword evidence="6 8" id="KW-0472">Membrane</keyword>
<feature type="transmembrane region" description="Helical" evidence="8">
    <location>
        <begin position="121"/>
        <end position="139"/>
    </location>
</feature>
<evidence type="ECO:0000313" key="9">
    <source>
        <dbReference type="EMBL" id="MFC7304124.1"/>
    </source>
</evidence>
<keyword evidence="4 8" id="KW-0812">Transmembrane</keyword>
<dbReference type="Proteomes" id="UP001596523">
    <property type="component" value="Unassembled WGS sequence"/>
</dbReference>
<protein>
    <submittedName>
        <fullName evidence="9">Glycosyltransferase 87 family protein</fullName>
    </submittedName>
</protein>
<feature type="transmembrane region" description="Helical" evidence="8">
    <location>
        <begin position="47"/>
        <end position="70"/>
    </location>
</feature>
<keyword evidence="3" id="KW-0808">Transferase</keyword>
<evidence type="ECO:0000256" key="5">
    <source>
        <dbReference type="ARBA" id="ARBA00022989"/>
    </source>
</evidence>
<proteinExistence type="inferred from homology"/>
<comment type="subcellular location">
    <subcellularLocation>
        <location evidence="1">Cell membrane</location>
        <topology evidence="1">Multi-pass membrane protein</topology>
    </subcellularLocation>
</comment>
<evidence type="ECO:0000256" key="7">
    <source>
        <dbReference type="ARBA" id="ARBA00024033"/>
    </source>
</evidence>
<dbReference type="Pfam" id="PF09594">
    <property type="entry name" value="GT87"/>
    <property type="match status" value="1"/>
</dbReference>
<evidence type="ECO:0000256" key="6">
    <source>
        <dbReference type="ARBA" id="ARBA00023136"/>
    </source>
</evidence>
<feature type="transmembrane region" description="Helical" evidence="8">
    <location>
        <begin position="16"/>
        <end position="35"/>
    </location>
</feature>
<evidence type="ECO:0000256" key="4">
    <source>
        <dbReference type="ARBA" id="ARBA00022692"/>
    </source>
</evidence>